<dbReference type="AlphaFoldDB" id="A0A401Z8C5"/>
<gene>
    <name evidence="1" type="ORF">KDAU_04240</name>
</gene>
<dbReference type="EMBL" id="BIFQ01000001">
    <property type="protein sequence ID" value="GCE03095.1"/>
    <property type="molecule type" value="Genomic_DNA"/>
</dbReference>
<keyword evidence="2" id="KW-1185">Reference proteome</keyword>
<protein>
    <submittedName>
        <fullName evidence="1">Uncharacterized protein</fullName>
    </submittedName>
</protein>
<dbReference type="OrthoDB" id="2067488at2"/>
<evidence type="ECO:0000313" key="1">
    <source>
        <dbReference type="EMBL" id="GCE03095.1"/>
    </source>
</evidence>
<dbReference type="CDD" id="cd20695">
    <property type="entry name" value="CdiA-CT_5T87E_Ct"/>
    <property type="match status" value="1"/>
</dbReference>
<dbReference type="RefSeq" id="WP_126594404.1">
    <property type="nucleotide sequence ID" value="NZ_BIFQ01000001.1"/>
</dbReference>
<comment type="caution">
    <text evidence="1">The sequence shown here is derived from an EMBL/GenBank/DDBJ whole genome shotgun (WGS) entry which is preliminary data.</text>
</comment>
<accession>A0A401Z8C5</accession>
<evidence type="ECO:0000313" key="2">
    <source>
        <dbReference type="Proteomes" id="UP000287224"/>
    </source>
</evidence>
<sequence>MSNNPSPLPTPVAAPTAVPYSLPDIPPNALTMLDTLADSIDTANKKLSGHASKLGDIHTSTDNAVTEVTTHSKGQATDTLSNLWTGSKSDITHAQGKLTDITSPTQGMGSNPSDFRSILNEHRGAIKTGLNAMATLQSQAAASIPAEQLQQLKQDIDNLNSSIGNVSMALDAMAMLIATLNNTFLSGCATGLVPGHPVPHFNQNAFAHQAHGDAPGDGKSLSADDLRNEMKAKSGGREIDPEVLAFLPDLAIEHGLDLENVKAFIDTGADPQLLYKWINEDKGYNPAITDKWLTQTTGDIKILTDLKGDPTESAEWLKGLNADQLEAVKNRAADSPKMELDNLKHLVDPQLKFKLNEKHDVPRSNVGPQPKNPQIALNNSVTFSSETTTRRIGVDPETGQLVVIDDTNNGTYHAHVRLWDSSTPQLQGLTQDMKNALVDNGLITKKGEIILRNKKGKFERYGMNVIKGK</sequence>
<dbReference type="Proteomes" id="UP000287224">
    <property type="component" value="Unassembled WGS sequence"/>
</dbReference>
<name>A0A401Z8C5_9CHLR</name>
<reference evidence="2" key="1">
    <citation type="submission" date="2018-12" db="EMBL/GenBank/DDBJ databases">
        <title>Tengunoibacter tsumagoiensis gen. nov., sp. nov., Dictyobacter kobayashii sp. nov., D. alpinus sp. nov., and D. joshuensis sp. nov. and description of Dictyobacteraceae fam. nov. within the order Ktedonobacterales isolated from Tengu-no-mugimeshi.</title>
        <authorList>
            <person name="Wang C.M."/>
            <person name="Zheng Y."/>
            <person name="Sakai Y."/>
            <person name="Toyoda A."/>
            <person name="Minakuchi Y."/>
            <person name="Abe K."/>
            <person name="Yokota A."/>
            <person name="Yabe S."/>
        </authorList>
    </citation>
    <scope>NUCLEOTIDE SEQUENCE [LARGE SCALE GENOMIC DNA]</scope>
    <source>
        <strain evidence="2">S-27</strain>
    </source>
</reference>
<proteinExistence type="predicted"/>
<organism evidence="1 2">
    <name type="scientific">Dictyobacter aurantiacus</name>
    <dbReference type="NCBI Taxonomy" id="1936993"/>
    <lineage>
        <taxon>Bacteria</taxon>
        <taxon>Bacillati</taxon>
        <taxon>Chloroflexota</taxon>
        <taxon>Ktedonobacteria</taxon>
        <taxon>Ktedonobacterales</taxon>
        <taxon>Dictyobacteraceae</taxon>
        <taxon>Dictyobacter</taxon>
    </lineage>
</organism>